<sequence length="319" mass="35238">MWTCSESIGDSCEFRSMTFAALGIDSTLVTQREHYEPDAWVCQWDGCDGKAFAEERELEQHVKAVHVAATLHCPYVGCGERPEGYEKISLLAAVSYSFLLSDILSHLLLQQHVRKSHLSDGQAAGVLRPLIGANDNRAPPKRHAEPVPQSSGKHKSVYVPVARAVWRYEQRKRAVIDLVSDQSFIDRLDVKMQAGNLEMNINIGFDPEQHDSTEDEDMDSVVPEVEEVWLDREPESEVGSEETTVGGNPAVAGRGATSRMATANPDAEKRRSTRRTDAGQKSMEPPPAKAVGNPRDMGYCVLIPVTREWVALPSGPESM</sequence>
<comment type="caution">
    <text evidence="1">The sequence shown here is derived from an EMBL/GenBank/DDBJ whole genome shotgun (WGS) entry which is preliminary data.</text>
</comment>
<reference evidence="1" key="1">
    <citation type="submission" date="2023-04" db="EMBL/GenBank/DDBJ databases">
        <title>Draft Genome sequencing of Naganishia species isolated from polar environments using Oxford Nanopore Technology.</title>
        <authorList>
            <person name="Leo P."/>
            <person name="Venkateswaran K."/>
        </authorList>
    </citation>
    <scope>NUCLEOTIDE SEQUENCE</scope>
    <source>
        <strain evidence="1">MNA-CCFEE 5262</strain>
    </source>
</reference>
<evidence type="ECO:0000313" key="1">
    <source>
        <dbReference type="EMBL" id="KAJ9094304.1"/>
    </source>
</evidence>
<evidence type="ECO:0000313" key="2">
    <source>
        <dbReference type="Proteomes" id="UP001230649"/>
    </source>
</evidence>
<proteinExistence type="predicted"/>
<gene>
    <name evidence="1" type="ORF">QFC20_006932</name>
</gene>
<organism evidence="1 2">
    <name type="scientific">Naganishia adeliensis</name>
    <dbReference type="NCBI Taxonomy" id="92952"/>
    <lineage>
        <taxon>Eukaryota</taxon>
        <taxon>Fungi</taxon>
        <taxon>Dikarya</taxon>
        <taxon>Basidiomycota</taxon>
        <taxon>Agaricomycotina</taxon>
        <taxon>Tremellomycetes</taxon>
        <taxon>Filobasidiales</taxon>
        <taxon>Filobasidiaceae</taxon>
        <taxon>Naganishia</taxon>
    </lineage>
</organism>
<keyword evidence="2" id="KW-1185">Reference proteome</keyword>
<dbReference type="EMBL" id="JASBWS010000140">
    <property type="protein sequence ID" value="KAJ9094304.1"/>
    <property type="molecule type" value="Genomic_DNA"/>
</dbReference>
<dbReference type="Proteomes" id="UP001230649">
    <property type="component" value="Unassembled WGS sequence"/>
</dbReference>
<name>A0ACC2V5N3_9TREE</name>
<accession>A0ACC2V5N3</accession>
<protein>
    <submittedName>
        <fullName evidence="1">Uncharacterized protein</fullName>
    </submittedName>
</protein>